<dbReference type="Proteomes" id="UP000184546">
    <property type="component" value="Unassembled WGS sequence"/>
</dbReference>
<evidence type="ECO:0000256" key="2">
    <source>
        <dbReference type="SAM" id="Phobius"/>
    </source>
</evidence>
<evidence type="ECO:0000256" key="1">
    <source>
        <dbReference type="SAM" id="MobiDB-lite"/>
    </source>
</evidence>
<proteinExistence type="predicted"/>
<dbReference type="OrthoDB" id="7464126at2759"/>
<keyword evidence="2" id="KW-1133">Transmembrane helix</keyword>
<protein>
    <submittedName>
        <fullName evidence="3">Uncharacterized protein</fullName>
    </submittedName>
</protein>
<dbReference type="OMA" id="THHEHEM"/>
<reference evidence="4" key="1">
    <citation type="journal article" date="2017" name="Genome Biol.">
        <title>Comparative genomics reveals high biological diversity and specific adaptations in the industrially and medically important fungal genus Aspergillus.</title>
        <authorList>
            <person name="de Vries R.P."/>
            <person name="Riley R."/>
            <person name="Wiebenga A."/>
            <person name="Aguilar-Osorio G."/>
            <person name="Amillis S."/>
            <person name="Uchima C.A."/>
            <person name="Anderluh G."/>
            <person name="Asadollahi M."/>
            <person name="Askin M."/>
            <person name="Barry K."/>
            <person name="Battaglia E."/>
            <person name="Bayram O."/>
            <person name="Benocci T."/>
            <person name="Braus-Stromeyer S.A."/>
            <person name="Caldana C."/>
            <person name="Canovas D."/>
            <person name="Cerqueira G.C."/>
            <person name="Chen F."/>
            <person name="Chen W."/>
            <person name="Choi C."/>
            <person name="Clum A."/>
            <person name="Dos Santos R.A."/>
            <person name="Damasio A.R."/>
            <person name="Diallinas G."/>
            <person name="Emri T."/>
            <person name="Fekete E."/>
            <person name="Flipphi M."/>
            <person name="Freyberg S."/>
            <person name="Gallo A."/>
            <person name="Gournas C."/>
            <person name="Habgood R."/>
            <person name="Hainaut M."/>
            <person name="Harispe M.L."/>
            <person name="Henrissat B."/>
            <person name="Hilden K.S."/>
            <person name="Hope R."/>
            <person name="Hossain A."/>
            <person name="Karabika E."/>
            <person name="Karaffa L."/>
            <person name="Karanyi Z."/>
            <person name="Krasevec N."/>
            <person name="Kuo A."/>
            <person name="Kusch H."/>
            <person name="LaButti K."/>
            <person name="Lagendijk E.L."/>
            <person name="Lapidus A."/>
            <person name="Levasseur A."/>
            <person name="Lindquist E."/>
            <person name="Lipzen A."/>
            <person name="Logrieco A.F."/>
            <person name="MacCabe A."/>
            <person name="Maekelae M.R."/>
            <person name="Malavazi I."/>
            <person name="Melin P."/>
            <person name="Meyer V."/>
            <person name="Mielnichuk N."/>
            <person name="Miskei M."/>
            <person name="Molnar A.P."/>
            <person name="Mule G."/>
            <person name="Ngan C.Y."/>
            <person name="Orejas M."/>
            <person name="Orosz E."/>
            <person name="Ouedraogo J.P."/>
            <person name="Overkamp K.M."/>
            <person name="Park H.-S."/>
            <person name="Perrone G."/>
            <person name="Piumi F."/>
            <person name="Punt P.J."/>
            <person name="Ram A.F."/>
            <person name="Ramon A."/>
            <person name="Rauscher S."/>
            <person name="Record E."/>
            <person name="Riano-Pachon D.M."/>
            <person name="Robert V."/>
            <person name="Roehrig J."/>
            <person name="Ruller R."/>
            <person name="Salamov A."/>
            <person name="Salih N.S."/>
            <person name="Samson R.A."/>
            <person name="Sandor E."/>
            <person name="Sanguinetti M."/>
            <person name="Schuetze T."/>
            <person name="Sepcic K."/>
            <person name="Shelest E."/>
            <person name="Sherlock G."/>
            <person name="Sophianopoulou V."/>
            <person name="Squina F.M."/>
            <person name="Sun H."/>
            <person name="Susca A."/>
            <person name="Todd R.B."/>
            <person name="Tsang A."/>
            <person name="Unkles S.E."/>
            <person name="van de Wiele N."/>
            <person name="van Rossen-Uffink D."/>
            <person name="Oliveira J.V."/>
            <person name="Vesth T.C."/>
            <person name="Visser J."/>
            <person name="Yu J.-H."/>
            <person name="Zhou M."/>
            <person name="Andersen M.R."/>
            <person name="Archer D.B."/>
            <person name="Baker S.E."/>
            <person name="Benoit I."/>
            <person name="Brakhage A.A."/>
            <person name="Braus G.H."/>
            <person name="Fischer R."/>
            <person name="Frisvad J.C."/>
            <person name="Goldman G.H."/>
            <person name="Houbraken J."/>
            <person name="Oakley B."/>
            <person name="Pocsi I."/>
            <person name="Scazzocchio C."/>
            <person name="Seiboth B."/>
            <person name="vanKuyk P.A."/>
            <person name="Wortman J."/>
            <person name="Dyer P.S."/>
            <person name="Grigoriev I.V."/>
        </authorList>
    </citation>
    <scope>NUCLEOTIDE SEQUENCE [LARGE SCALE GENOMIC DNA]</scope>
    <source>
        <strain evidence="4">ATCC 16872 / CBS 172.66 / WB 5094</strain>
    </source>
</reference>
<feature type="compositionally biased region" description="Polar residues" evidence="1">
    <location>
        <begin position="693"/>
        <end position="714"/>
    </location>
</feature>
<feature type="region of interest" description="Disordered" evidence="1">
    <location>
        <begin position="693"/>
        <end position="725"/>
    </location>
</feature>
<dbReference type="AlphaFoldDB" id="A0A1L9WRY1"/>
<gene>
    <name evidence="3" type="ORF">ASPACDRAFT_1857462</name>
</gene>
<dbReference type="GeneID" id="30971367"/>
<dbReference type="RefSeq" id="XP_020055339.1">
    <property type="nucleotide sequence ID" value="XM_020197553.1"/>
</dbReference>
<feature type="transmembrane region" description="Helical" evidence="2">
    <location>
        <begin position="297"/>
        <end position="321"/>
    </location>
</feature>
<keyword evidence="2" id="KW-0812">Transmembrane</keyword>
<dbReference type="EMBL" id="KV878979">
    <property type="protein sequence ID" value="OJJ98999.1"/>
    <property type="molecule type" value="Genomic_DNA"/>
</dbReference>
<dbReference type="VEuPathDB" id="FungiDB:ASPACDRAFT_1857462"/>
<keyword evidence="4" id="KW-1185">Reference proteome</keyword>
<feature type="transmembrane region" description="Helical" evidence="2">
    <location>
        <begin position="188"/>
        <end position="209"/>
    </location>
</feature>
<organism evidence="3 4">
    <name type="scientific">Aspergillus aculeatus (strain ATCC 16872 / CBS 172.66 / WB 5094)</name>
    <dbReference type="NCBI Taxonomy" id="690307"/>
    <lineage>
        <taxon>Eukaryota</taxon>
        <taxon>Fungi</taxon>
        <taxon>Dikarya</taxon>
        <taxon>Ascomycota</taxon>
        <taxon>Pezizomycotina</taxon>
        <taxon>Eurotiomycetes</taxon>
        <taxon>Eurotiomycetidae</taxon>
        <taxon>Eurotiales</taxon>
        <taxon>Aspergillaceae</taxon>
        <taxon>Aspergillus</taxon>
        <taxon>Aspergillus subgen. Circumdati</taxon>
    </lineage>
</organism>
<evidence type="ECO:0000313" key="4">
    <source>
        <dbReference type="Proteomes" id="UP000184546"/>
    </source>
</evidence>
<dbReference type="STRING" id="690307.A0A1L9WRY1"/>
<feature type="transmembrane region" description="Helical" evidence="2">
    <location>
        <begin position="12"/>
        <end position="30"/>
    </location>
</feature>
<evidence type="ECO:0000313" key="3">
    <source>
        <dbReference type="EMBL" id="OJJ98999.1"/>
    </source>
</evidence>
<feature type="transmembrane region" description="Helical" evidence="2">
    <location>
        <begin position="50"/>
        <end position="70"/>
    </location>
</feature>
<sequence>MASGKNSSLPVIDNLSFGIIAQVLPLLGIFGQEQTGYFLSQAIDWPDYLLFAIGPLGVIWVLTATFRILGTQFMKSKFGRGSEESALIERELMSSTSSGTCELWNGTSVDRLSTQAQIQEFWIYERLGQTEPIIDTPKKMKNPSNGEILFKFHGLIPEIDDRCIEESPEIKPPNLLLNLSSHSKRSNFTAVLCFAIPFQLGFIALAALMRFNSYLNGHFHVHTYAFGLTVGGTTVLFFGLLLCAYEISKTTVRVAWEPLISRTHNTYVLWLQRGLKDKPEVLFLYHSQKCQRQHTGVTLETVISVALFGGTVIMAIIRVALRQVPRPLRAVQTHHEHEMDWLALINTISTSHIADFEGNTVPRWALDGATNWERCKIKPGSNDTSGVSERGELVVDKLRWRIPVEIDGSAESVEFCVELSEERWQTDPIPLTSALSLWLFHAKQTERMPRACAQPRSVFCLGPKVDPADYDRLGVLKERLRYVKTFSTGDRQIARQHKFVLYKREVSRNLIAGFQASFSPGSLNTAYSHNIRSPEQDEMVTLSVAVDLKHNDAIDLGYNPAIVSFMDIATLYALHILTGFTWVLANQYITTRSAGSQEAGIVDMTVAPNRPPELERLADSISTTGLADRQDFLRVLRIEDLHKPQWNLDKQKPMTQVLVSELDTSMLPGEHASAYLNEANFNTPDWQSTFIPRTMTGSGLSRSNSTRPKSSMAQLQREVSDGERW</sequence>
<accession>A0A1L9WRY1</accession>
<feature type="transmembrane region" description="Helical" evidence="2">
    <location>
        <begin position="221"/>
        <end position="245"/>
    </location>
</feature>
<name>A0A1L9WRY1_ASPA1</name>
<keyword evidence="2" id="KW-0472">Membrane</keyword>